<organism evidence="2 3">
    <name type="scientific">Kurthia gibsonii</name>
    <dbReference type="NCBI Taxonomy" id="33946"/>
    <lineage>
        <taxon>Bacteria</taxon>
        <taxon>Bacillati</taxon>
        <taxon>Bacillota</taxon>
        <taxon>Bacilli</taxon>
        <taxon>Bacillales</taxon>
        <taxon>Caryophanaceae</taxon>
        <taxon>Kurthia</taxon>
    </lineage>
</organism>
<dbReference type="Proteomes" id="UP001398420">
    <property type="component" value="Unassembled WGS sequence"/>
</dbReference>
<keyword evidence="3" id="KW-1185">Reference proteome</keyword>
<sequence length="62" mass="7001">MKKLGYALVVYVIVCGITILLPASPGYDVWSWKLLVGQVYAIPAFIAAWLIFYFLGSKKKIY</sequence>
<dbReference type="InterPro" id="IPR025090">
    <property type="entry name" value="DUF4017"/>
</dbReference>
<feature type="transmembrane region" description="Helical" evidence="1">
    <location>
        <begin position="35"/>
        <end position="55"/>
    </location>
</feature>
<evidence type="ECO:0000256" key="1">
    <source>
        <dbReference type="SAM" id="Phobius"/>
    </source>
</evidence>
<protein>
    <submittedName>
        <fullName evidence="2">DUF4017 family protein</fullName>
    </submittedName>
</protein>
<name>A0ABU9LNK4_9BACL</name>
<accession>A0ABU9LNK4</accession>
<comment type="caution">
    <text evidence="2">The sequence shown here is derived from an EMBL/GenBank/DDBJ whole genome shotgun (WGS) entry which is preliminary data.</text>
</comment>
<gene>
    <name evidence="2" type="ORF">AAF454_13330</name>
</gene>
<keyword evidence="1" id="KW-0812">Transmembrane</keyword>
<keyword evidence="1" id="KW-0472">Membrane</keyword>
<keyword evidence="1" id="KW-1133">Transmembrane helix</keyword>
<evidence type="ECO:0000313" key="3">
    <source>
        <dbReference type="Proteomes" id="UP001398420"/>
    </source>
</evidence>
<proteinExistence type="predicted"/>
<dbReference type="Pfam" id="PF13209">
    <property type="entry name" value="DUF4017"/>
    <property type="match status" value="1"/>
</dbReference>
<reference evidence="2 3" key="1">
    <citation type="submission" date="2024-04" db="EMBL/GenBank/DDBJ databases">
        <authorList>
            <person name="Wu Y.S."/>
            <person name="Zhang L."/>
        </authorList>
    </citation>
    <scope>NUCLEOTIDE SEQUENCE [LARGE SCALE GENOMIC DNA]</scope>
    <source>
        <strain evidence="2 3">KG-01</strain>
    </source>
</reference>
<dbReference type="EMBL" id="JBCEWA010000012">
    <property type="protein sequence ID" value="MEL5989389.1"/>
    <property type="molecule type" value="Genomic_DNA"/>
</dbReference>
<feature type="transmembrane region" description="Helical" evidence="1">
    <location>
        <begin position="5"/>
        <end position="23"/>
    </location>
</feature>
<evidence type="ECO:0000313" key="2">
    <source>
        <dbReference type="EMBL" id="MEL5989389.1"/>
    </source>
</evidence>